<organism evidence="2">
    <name type="scientific">Heliothis virescens</name>
    <name type="common">Tobacco budworm moth</name>
    <dbReference type="NCBI Taxonomy" id="7102"/>
    <lineage>
        <taxon>Eukaryota</taxon>
        <taxon>Metazoa</taxon>
        <taxon>Ecdysozoa</taxon>
        <taxon>Arthropoda</taxon>
        <taxon>Hexapoda</taxon>
        <taxon>Insecta</taxon>
        <taxon>Pterygota</taxon>
        <taxon>Neoptera</taxon>
        <taxon>Endopterygota</taxon>
        <taxon>Lepidoptera</taxon>
        <taxon>Glossata</taxon>
        <taxon>Ditrysia</taxon>
        <taxon>Noctuoidea</taxon>
        <taxon>Noctuidae</taxon>
        <taxon>Heliothinae</taxon>
        <taxon>Heliothis</taxon>
    </lineage>
</organism>
<comment type="caution">
    <text evidence="2">The sequence shown here is derived from an EMBL/GenBank/DDBJ whole genome shotgun (WGS) entry which is preliminary data.</text>
</comment>
<dbReference type="Pfam" id="PF00622">
    <property type="entry name" value="SPRY"/>
    <property type="match status" value="1"/>
</dbReference>
<dbReference type="PANTHER" id="PTHR12245">
    <property type="entry name" value="SPRY DOMAIN CONTAINING SOCS BOX PROTEIN"/>
    <property type="match status" value="1"/>
</dbReference>
<dbReference type="Gene3D" id="2.60.120.920">
    <property type="match status" value="1"/>
</dbReference>
<reference evidence="2" key="1">
    <citation type="submission" date="2017-09" db="EMBL/GenBank/DDBJ databases">
        <title>Contemporary evolution of a Lepidopteran species, Heliothis virescens, in response to modern agricultural practices.</title>
        <authorList>
            <person name="Fritz M.L."/>
            <person name="Deyonke A.M."/>
            <person name="Papanicolaou A."/>
            <person name="Micinski S."/>
            <person name="Westbrook J."/>
            <person name="Gould F."/>
        </authorList>
    </citation>
    <scope>NUCLEOTIDE SEQUENCE [LARGE SCALE GENOMIC DNA]</scope>
    <source>
        <strain evidence="2">HvINT-</strain>
        <tissue evidence="2">Whole body</tissue>
    </source>
</reference>
<evidence type="ECO:0000259" key="1">
    <source>
        <dbReference type="PROSITE" id="PS50188"/>
    </source>
</evidence>
<dbReference type="GO" id="GO:0019005">
    <property type="term" value="C:SCF ubiquitin ligase complex"/>
    <property type="evidence" value="ECO:0007669"/>
    <property type="project" value="TreeGrafter"/>
</dbReference>
<dbReference type="STRING" id="7102.A0A2A4JJ26"/>
<dbReference type="InterPro" id="IPR013320">
    <property type="entry name" value="ConA-like_dom_sf"/>
</dbReference>
<dbReference type="PROSITE" id="PS50188">
    <property type="entry name" value="B302_SPRY"/>
    <property type="match status" value="1"/>
</dbReference>
<dbReference type="SMART" id="SM00449">
    <property type="entry name" value="SPRY"/>
    <property type="match status" value="1"/>
</dbReference>
<sequence>MAEMLDKCSKYVNEVMPDPFCRCWNGDSETEPGDPDCGCGEELGVVEWRWALPNRVPRWIELYEEEKMVVFHPMYSCGTAVARGNTALEVNRQYYWEIKMLTQPYGTDIMVGLGTQEMHDALRDFTTYLGGNEYSYGLSYTGAVCQNTMVIDDCPGFCKGTIIGVRVDMFLGTLEFYLNREPQGLVFTDLRRHKLWYPMACSTAALSSMRLTYAHSWTTSLLINAAKVLAASVTGRLFFNNVPPGLADTMKQDFWISLRSSGRTMHSQEFAEYERFIRPRIGNRRW</sequence>
<dbReference type="AlphaFoldDB" id="A0A2A4JJ26"/>
<dbReference type="InterPro" id="IPR001870">
    <property type="entry name" value="B30.2/SPRY"/>
</dbReference>
<dbReference type="GO" id="GO:0043161">
    <property type="term" value="P:proteasome-mediated ubiquitin-dependent protein catabolic process"/>
    <property type="evidence" value="ECO:0007669"/>
    <property type="project" value="TreeGrafter"/>
</dbReference>
<name>A0A2A4JJ26_HELVI</name>
<dbReference type="InterPro" id="IPR050672">
    <property type="entry name" value="FBXO45-Fsn/SPSB_families"/>
</dbReference>
<feature type="domain" description="B30.2/SPRY" evidence="1">
    <location>
        <begin position="28"/>
        <end position="218"/>
    </location>
</feature>
<dbReference type="InterPro" id="IPR043136">
    <property type="entry name" value="B30.2/SPRY_sf"/>
</dbReference>
<dbReference type="EMBL" id="NWSH01001349">
    <property type="protein sequence ID" value="PCG71584.1"/>
    <property type="molecule type" value="Genomic_DNA"/>
</dbReference>
<dbReference type="InterPro" id="IPR003877">
    <property type="entry name" value="SPRY_dom"/>
</dbReference>
<dbReference type="SUPFAM" id="SSF49899">
    <property type="entry name" value="Concanavalin A-like lectins/glucanases"/>
    <property type="match status" value="1"/>
</dbReference>
<gene>
    <name evidence="2" type="ORF">B5V51_1695</name>
</gene>
<accession>A0A2A4JJ26</accession>
<dbReference type="PANTHER" id="PTHR12245:SF5">
    <property type="entry name" value="SPRY DOMAIN-CONTAINING SOCS BOX PROTEIN 3"/>
    <property type="match status" value="1"/>
</dbReference>
<evidence type="ECO:0000313" key="2">
    <source>
        <dbReference type="EMBL" id="PCG71584.1"/>
    </source>
</evidence>
<protein>
    <recommendedName>
        <fullName evidence="1">B30.2/SPRY domain-containing protein</fullName>
    </recommendedName>
</protein>
<proteinExistence type="predicted"/>